<feature type="domain" description="Glycosyltransferase subfamily 4-like N-terminal" evidence="2">
    <location>
        <begin position="336"/>
        <end position="494"/>
    </location>
</feature>
<evidence type="ECO:0000259" key="2">
    <source>
        <dbReference type="Pfam" id="PF13439"/>
    </source>
</evidence>
<dbReference type="Pfam" id="PF13439">
    <property type="entry name" value="Glyco_transf_4"/>
    <property type="match status" value="1"/>
</dbReference>
<dbReference type="EMBL" id="MHUG01000010">
    <property type="protein sequence ID" value="OHA73587.1"/>
    <property type="molecule type" value="Genomic_DNA"/>
</dbReference>
<proteinExistence type="predicted"/>
<evidence type="ECO:0008006" key="5">
    <source>
        <dbReference type="Google" id="ProtNLM"/>
    </source>
</evidence>
<dbReference type="AlphaFoldDB" id="A0A1G2RL92"/>
<dbReference type="Gene3D" id="3.40.50.2000">
    <property type="entry name" value="Glycogen Phosphorylase B"/>
    <property type="match status" value="2"/>
</dbReference>
<evidence type="ECO:0000259" key="1">
    <source>
        <dbReference type="Pfam" id="PF00534"/>
    </source>
</evidence>
<dbReference type="InterPro" id="IPR028098">
    <property type="entry name" value="Glyco_trans_4-like_N"/>
</dbReference>
<dbReference type="SUPFAM" id="SSF53335">
    <property type="entry name" value="S-adenosyl-L-methionine-dependent methyltransferases"/>
    <property type="match status" value="1"/>
</dbReference>
<dbReference type="CDD" id="cd03811">
    <property type="entry name" value="GT4_GT28_WabH-like"/>
    <property type="match status" value="1"/>
</dbReference>
<dbReference type="Gene3D" id="3.40.50.150">
    <property type="entry name" value="Vaccinia Virus protein VP39"/>
    <property type="match status" value="1"/>
</dbReference>
<dbReference type="Pfam" id="PF00534">
    <property type="entry name" value="Glycos_transf_1"/>
    <property type="match status" value="1"/>
</dbReference>
<feature type="domain" description="Glycosyl transferase family 1" evidence="1">
    <location>
        <begin position="515"/>
        <end position="675"/>
    </location>
</feature>
<comment type="caution">
    <text evidence="3">The sequence shown here is derived from an EMBL/GenBank/DDBJ whole genome shotgun (WGS) entry which is preliminary data.</text>
</comment>
<dbReference type="GO" id="GO:0016757">
    <property type="term" value="F:glycosyltransferase activity"/>
    <property type="evidence" value="ECO:0007669"/>
    <property type="project" value="InterPro"/>
</dbReference>
<organism evidence="3 4">
    <name type="scientific">Candidatus Wildermuthbacteria bacterium RIFCSPLOWO2_01_FULL_48_16</name>
    <dbReference type="NCBI Taxonomy" id="1802461"/>
    <lineage>
        <taxon>Bacteria</taxon>
        <taxon>Candidatus Wildermuthiibacteriota</taxon>
    </lineage>
</organism>
<dbReference type="Proteomes" id="UP000176917">
    <property type="component" value="Unassembled WGS sequence"/>
</dbReference>
<dbReference type="CDD" id="cd02440">
    <property type="entry name" value="AdoMet_MTases"/>
    <property type="match status" value="1"/>
</dbReference>
<sequence length="699" mass="79455">MSETVPFQQEPNNCLVCKKGEVFSFIQNYRDERGAFSLYECGECKARFWVPLKNLGAQWYEQRSGYSTANLVKPVISRGYHKKFFALHPSLTRKSLLDVGCGSGEFLAKAEKKGAAVWGFDFDGVAILAAKKHFGLSRVYAMTLEEFAQKVNPPKFDIITCFEVIEHVDDPGQLIERLIGLLKPEGKIVLSTPSRERLVPNSNMWDFPPNHLTRWNKEALTNVFGSFGFEMSSLYYVEGFRFLLEAINGKLRFGIVKKVQKGLRNNETASSFFTRSVSVLAVLKEYLFGFMPAFLLWIWSFFAGSKNGSMLAEFQRKESAHGKKKLLFFIPTLAQGGGERVVSELSLHTPETIERKIVLFENKVAYPYKGELINLEVPISLNFFLRGLYFFIRLFKFRKILAKERPDFVVSFGAGANMINLLLNSQKAIVRVDNFFSKNNAGFWRGVYSIFIKLFFNRAQRIIVVSHVAAEDLVKNFNVRREKIKVIYNPVDVQKIQKLSREPLGAQYREVFRNLVVITMGRFTKQKGQWHLIEAFKKFKEIVPGAQLVILGEGELRESFQKLAKNSGMADCVHFLGWQKNPFPFLRASKLFVLPSLWEGLPTVLLEAMACGLPVISADCKSGPREILAPKTDINKTATEVEIGEYGMLVPPEDEKALIDAMARLCKDVSLCLALKGKSAQRAQDFDAQKLIKDWAFLW</sequence>
<protein>
    <recommendedName>
        <fullName evidence="5">Glycosyl transferase family 1 domain-containing protein</fullName>
    </recommendedName>
</protein>
<gene>
    <name evidence="3" type="ORF">A3B24_00145</name>
</gene>
<dbReference type="SUPFAM" id="SSF53756">
    <property type="entry name" value="UDP-Glycosyltransferase/glycogen phosphorylase"/>
    <property type="match status" value="1"/>
</dbReference>
<name>A0A1G2RL92_9BACT</name>
<dbReference type="Pfam" id="PF13489">
    <property type="entry name" value="Methyltransf_23"/>
    <property type="match status" value="1"/>
</dbReference>
<evidence type="ECO:0000313" key="4">
    <source>
        <dbReference type="Proteomes" id="UP000176917"/>
    </source>
</evidence>
<dbReference type="PANTHER" id="PTHR12526:SF630">
    <property type="entry name" value="GLYCOSYLTRANSFERASE"/>
    <property type="match status" value="1"/>
</dbReference>
<dbReference type="PANTHER" id="PTHR12526">
    <property type="entry name" value="GLYCOSYLTRANSFERASE"/>
    <property type="match status" value="1"/>
</dbReference>
<dbReference type="InterPro" id="IPR001296">
    <property type="entry name" value="Glyco_trans_1"/>
</dbReference>
<dbReference type="STRING" id="1802461.A3B24_00145"/>
<evidence type="ECO:0000313" key="3">
    <source>
        <dbReference type="EMBL" id="OHA73587.1"/>
    </source>
</evidence>
<dbReference type="InterPro" id="IPR029063">
    <property type="entry name" value="SAM-dependent_MTases_sf"/>
</dbReference>
<accession>A0A1G2RL92</accession>
<reference evidence="3 4" key="1">
    <citation type="journal article" date="2016" name="Nat. Commun.">
        <title>Thousands of microbial genomes shed light on interconnected biogeochemical processes in an aquifer system.</title>
        <authorList>
            <person name="Anantharaman K."/>
            <person name="Brown C.T."/>
            <person name="Hug L.A."/>
            <person name="Sharon I."/>
            <person name="Castelle C.J."/>
            <person name="Probst A.J."/>
            <person name="Thomas B.C."/>
            <person name="Singh A."/>
            <person name="Wilkins M.J."/>
            <person name="Karaoz U."/>
            <person name="Brodie E.L."/>
            <person name="Williams K.H."/>
            <person name="Hubbard S.S."/>
            <person name="Banfield J.F."/>
        </authorList>
    </citation>
    <scope>NUCLEOTIDE SEQUENCE [LARGE SCALE GENOMIC DNA]</scope>
</reference>